<evidence type="ECO:0000256" key="1">
    <source>
        <dbReference type="SAM" id="Phobius"/>
    </source>
</evidence>
<feature type="transmembrane region" description="Helical" evidence="1">
    <location>
        <begin position="278"/>
        <end position="296"/>
    </location>
</feature>
<feature type="transmembrane region" description="Helical" evidence="1">
    <location>
        <begin position="135"/>
        <end position="160"/>
    </location>
</feature>
<feature type="transmembrane region" description="Helical" evidence="1">
    <location>
        <begin position="88"/>
        <end position="106"/>
    </location>
</feature>
<feature type="transmembrane region" description="Helical" evidence="1">
    <location>
        <begin position="167"/>
        <end position="187"/>
    </location>
</feature>
<organism evidence="2 3">
    <name type="scientific">Candidatus Chloroploca mongolica</name>
    <dbReference type="NCBI Taxonomy" id="2528176"/>
    <lineage>
        <taxon>Bacteria</taxon>
        <taxon>Bacillati</taxon>
        <taxon>Chloroflexota</taxon>
        <taxon>Chloroflexia</taxon>
        <taxon>Chloroflexales</taxon>
        <taxon>Chloroflexineae</taxon>
        <taxon>Oscillochloridaceae</taxon>
        <taxon>Candidatus Chloroploca</taxon>
    </lineage>
</organism>
<evidence type="ECO:0000313" key="2">
    <source>
        <dbReference type="EMBL" id="MBP1467313.1"/>
    </source>
</evidence>
<feature type="transmembrane region" description="Helical" evidence="1">
    <location>
        <begin position="111"/>
        <end position="129"/>
    </location>
</feature>
<feature type="transmembrane region" description="Helical" evidence="1">
    <location>
        <begin position="12"/>
        <end position="31"/>
    </location>
</feature>
<keyword evidence="3" id="KW-1185">Reference proteome</keyword>
<name>A0ABS4DCZ4_9CHLR</name>
<evidence type="ECO:0008006" key="4">
    <source>
        <dbReference type="Google" id="ProtNLM"/>
    </source>
</evidence>
<reference evidence="2 3" key="1">
    <citation type="submission" date="2021-03" db="EMBL/GenBank/DDBJ databases">
        <authorList>
            <person name="Grouzdev D.S."/>
        </authorList>
    </citation>
    <scope>NUCLEOTIDE SEQUENCE [LARGE SCALE GENOMIC DNA]</scope>
    <source>
        <strain evidence="2 3">M50-1</strain>
    </source>
</reference>
<keyword evidence="1" id="KW-1133">Transmembrane helix</keyword>
<feature type="transmembrane region" description="Helical" evidence="1">
    <location>
        <begin position="199"/>
        <end position="218"/>
    </location>
</feature>
<protein>
    <recommendedName>
        <fullName evidence="4">DUF2029 domain-containing protein</fullName>
    </recommendedName>
</protein>
<dbReference type="EMBL" id="SIJK02000031">
    <property type="protein sequence ID" value="MBP1467313.1"/>
    <property type="molecule type" value="Genomic_DNA"/>
</dbReference>
<sequence>MRSPTQTMMGSRRLWLACGIGIIAGLLINVIHPNFDQALTDIGWAFQAARDLLANRDPYRHPVSPNLVPYPLTAAIVVMPWALLPDNLGIMLFFGGGSALLAYGLLRDGQYWRLIVFVSPSYVMAIKSIQWSPLLMAVFFFPMLAPLLLAKPTLALPVALTMRWNRYALIGTGVIVGLSLLVMPDWPVRWMAQIGQYQGFIPVFTWVGPLLLTSLFFWRNRQARIFLLMTITPQHYFFYDQLLLWMIPQTRRQMLVLTLIAWSGFLYVWQTHPTLWTSGPYMLGFIYLPALLIVLWQQARVQRGIALVMMRMRR</sequence>
<dbReference type="RefSeq" id="WP_135479519.1">
    <property type="nucleotide sequence ID" value="NZ_SIJK02000031.1"/>
</dbReference>
<keyword evidence="1" id="KW-0812">Transmembrane</keyword>
<proteinExistence type="predicted"/>
<evidence type="ECO:0000313" key="3">
    <source>
        <dbReference type="Proteomes" id="UP001193081"/>
    </source>
</evidence>
<dbReference type="Proteomes" id="UP001193081">
    <property type="component" value="Unassembled WGS sequence"/>
</dbReference>
<keyword evidence="1" id="KW-0472">Membrane</keyword>
<comment type="caution">
    <text evidence="2">The sequence shown here is derived from an EMBL/GenBank/DDBJ whole genome shotgun (WGS) entry which is preliminary data.</text>
</comment>
<accession>A0ABS4DCZ4</accession>
<gene>
    <name evidence="2" type="ORF">EYB53_016490</name>
</gene>